<dbReference type="Proteomes" id="UP000001880">
    <property type="component" value="Chromosome"/>
</dbReference>
<dbReference type="RefSeq" id="WP_012830307.1">
    <property type="nucleotide sequence ID" value="NC_013440.1"/>
</dbReference>
<dbReference type="PROSITE" id="PS50990">
    <property type="entry name" value="PEPTIDASE_C39"/>
    <property type="match status" value="1"/>
</dbReference>
<organism evidence="2 3">
    <name type="scientific">Haliangium ochraceum (strain DSM 14365 / JCM 11303 / SMP-2)</name>
    <dbReference type="NCBI Taxonomy" id="502025"/>
    <lineage>
        <taxon>Bacteria</taxon>
        <taxon>Pseudomonadati</taxon>
        <taxon>Myxococcota</taxon>
        <taxon>Polyangia</taxon>
        <taxon>Haliangiales</taxon>
        <taxon>Kofleriaceae</taxon>
        <taxon>Haliangium</taxon>
    </lineage>
</organism>
<dbReference type="KEGG" id="hoh:Hoch_5230"/>
<keyword evidence="3" id="KW-1185">Reference proteome</keyword>
<dbReference type="GO" id="GO:0008233">
    <property type="term" value="F:peptidase activity"/>
    <property type="evidence" value="ECO:0007669"/>
    <property type="project" value="InterPro"/>
</dbReference>
<dbReference type="Pfam" id="PF03412">
    <property type="entry name" value="Peptidase_C39"/>
    <property type="match status" value="1"/>
</dbReference>
<dbReference type="eggNOG" id="COG3271">
    <property type="taxonomic scope" value="Bacteria"/>
</dbReference>
<evidence type="ECO:0000313" key="2">
    <source>
        <dbReference type="EMBL" id="ACY17715.1"/>
    </source>
</evidence>
<name>D0LXG0_HALO1</name>
<accession>D0LXG0</accession>
<protein>
    <submittedName>
        <fullName evidence="2">Peptidase C39 bacteriocin processing</fullName>
    </submittedName>
</protein>
<evidence type="ECO:0000313" key="3">
    <source>
        <dbReference type="Proteomes" id="UP000001880"/>
    </source>
</evidence>
<dbReference type="Gene3D" id="3.90.70.10">
    <property type="entry name" value="Cysteine proteinases"/>
    <property type="match status" value="1"/>
</dbReference>
<dbReference type="HOGENOM" id="CLU_1243889_0_0_7"/>
<dbReference type="AlphaFoldDB" id="D0LXG0"/>
<dbReference type="InterPro" id="IPR005074">
    <property type="entry name" value="Peptidase_C39"/>
</dbReference>
<sequence length="222" mass="24560">MAKTQKLVRRLRPHQAPRFLTTQPREDGVTTLPLAGFRQAHDYACGFAAALMVARYFGVPTPATELFERLGTDREGTRQSAIVRELRASGLRVSVRNHLDFARLCHAIERNKLILVPLAESEHWVVLYGYREDPASVFVADPAPEAASCQHPWDSYGPLLGDAALLVTRRGPVRGARQRPLALADGPAPPPVPRRVGRLHCRVYGLPPLDSLPTRQLALPFA</sequence>
<dbReference type="GO" id="GO:0006508">
    <property type="term" value="P:proteolysis"/>
    <property type="evidence" value="ECO:0007669"/>
    <property type="project" value="InterPro"/>
</dbReference>
<dbReference type="GO" id="GO:0016020">
    <property type="term" value="C:membrane"/>
    <property type="evidence" value="ECO:0007669"/>
    <property type="project" value="InterPro"/>
</dbReference>
<reference evidence="2 3" key="1">
    <citation type="journal article" date="2010" name="Stand. Genomic Sci.">
        <title>Complete genome sequence of Haliangium ochraceum type strain (SMP-2).</title>
        <authorList>
            <consortium name="US DOE Joint Genome Institute (JGI-PGF)"/>
            <person name="Ivanova N."/>
            <person name="Daum C."/>
            <person name="Lang E."/>
            <person name="Abt B."/>
            <person name="Kopitz M."/>
            <person name="Saunders E."/>
            <person name="Lapidus A."/>
            <person name="Lucas S."/>
            <person name="Glavina Del Rio T."/>
            <person name="Nolan M."/>
            <person name="Tice H."/>
            <person name="Copeland A."/>
            <person name="Cheng J.F."/>
            <person name="Chen F."/>
            <person name="Bruce D."/>
            <person name="Goodwin L."/>
            <person name="Pitluck S."/>
            <person name="Mavromatis K."/>
            <person name="Pati A."/>
            <person name="Mikhailova N."/>
            <person name="Chen A."/>
            <person name="Palaniappan K."/>
            <person name="Land M."/>
            <person name="Hauser L."/>
            <person name="Chang Y.J."/>
            <person name="Jeffries C.D."/>
            <person name="Detter J.C."/>
            <person name="Brettin T."/>
            <person name="Rohde M."/>
            <person name="Goker M."/>
            <person name="Bristow J."/>
            <person name="Markowitz V."/>
            <person name="Eisen J.A."/>
            <person name="Hugenholtz P."/>
            <person name="Kyrpides N.C."/>
            <person name="Klenk H.P."/>
        </authorList>
    </citation>
    <scope>NUCLEOTIDE SEQUENCE [LARGE SCALE GENOMIC DNA]</scope>
    <source>
        <strain evidence="3">DSM 14365 / CIP 107738 / JCM 11303 / AJ 13395 / SMP-2</strain>
    </source>
</reference>
<evidence type="ECO:0000259" key="1">
    <source>
        <dbReference type="PROSITE" id="PS50990"/>
    </source>
</evidence>
<feature type="domain" description="Peptidase C39" evidence="1">
    <location>
        <begin position="39"/>
        <end position="167"/>
    </location>
</feature>
<gene>
    <name evidence="2" type="ordered locus">Hoch_5230</name>
</gene>
<proteinExistence type="predicted"/>
<dbReference type="GO" id="GO:0005524">
    <property type="term" value="F:ATP binding"/>
    <property type="evidence" value="ECO:0007669"/>
    <property type="project" value="InterPro"/>
</dbReference>
<dbReference type="EMBL" id="CP001804">
    <property type="protein sequence ID" value="ACY17715.1"/>
    <property type="molecule type" value="Genomic_DNA"/>
</dbReference>